<keyword evidence="2 6" id="KW-0963">Cytoplasm</keyword>
<evidence type="ECO:0000256" key="4">
    <source>
        <dbReference type="ARBA" id="ARBA00022679"/>
    </source>
</evidence>
<feature type="binding site" evidence="6">
    <location>
        <position position="172"/>
    </location>
    <ligand>
        <name>S-adenosyl-L-methionine</name>
        <dbReference type="ChEBI" id="CHEBI:59789"/>
    </ligand>
</feature>
<protein>
    <recommendedName>
        <fullName evidence="6">Ribosomal protein L11 methyltransferase</fullName>
        <shortName evidence="6">L11 Mtase</shortName>
        <ecNumber evidence="6">2.1.1.-</ecNumber>
    </recommendedName>
</protein>
<dbReference type="CDD" id="cd02440">
    <property type="entry name" value="AdoMet_MTases"/>
    <property type="match status" value="1"/>
</dbReference>
<keyword evidence="5 6" id="KW-0949">S-adenosyl-L-methionine</keyword>
<dbReference type="Pfam" id="PF06325">
    <property type="entry name" value="PrmA"/>
    <property type="match status" value="1"/>
</dbReference>
<accession>A0ABS2WU95</accession>
<comment type="caution">
    <text evidence="7">The sequence shown here is derived from an EMBL/GenBank/DDBJ whole genome shotgun (WGS) entry which is preliminary data.</text>
</comment>
<keyword evidence="7" id="KW-0687">Ribonucleoprotein</keyword>
<dbReference type="PIRSF" id="PIRSF000401">
    <property type="entry name" value="RPL11_MTase"/>
    <property type="match status" value="1"/>
</dbReference>
<dbReference type="InterPro" id="IPR050078">
    <property type="entry name" value="Ribosomal_L11_MeTrfase_PrmA"/>
</dbReference>
<comment type="similarity">
    <text evidence="1 6">Belongs to the methyltransferase superfamily. PrmA family.</text>
</comment>
<keyword evidence="3 6" id="KW-0489">Methyltransferase</keyword>
<comment type="function">
    <text evidence="6">Methylates ribosomal protein L11.</text>
</comment>
<comment type="catalytic activity">
    <reaction evidence="6">
        <text>L-lysyl-[protein] + 3 S-adenosyl-L-methionine = N(6),N(6),N(6)-trimethyl-L-lysyl-[protein] + 3 S-adenosyl-L-homocysteine + 3 H(+)</text>
        <dbReference type="Rhea" id="RHEA:54192"/>
        <dbReference type="Rhea" id="RHEA-COMP:9752"/>
        <dbReference type="Rhea" id="RHEA-COMP:13826"/>
        <dbReference type="ChEBI" id="CHEBI:15378"/>
        <dbReference type="ChEBI" id="CHEBI:29969"/>
        <dbReference type="ChEBI" id="CHEBI:57856"/>
        <dbReference type="ChEBI" id="CHEBI:59789"/>
        <dbReference type="ChEBI" id="CHEBI:61961"/>
    </reaction>
</comment>
<dbReference type="GO" id="GO:0005840">
    <property type="term" value="C:ribosome"/>
    <property type="evidence" value="ECO:0007669"/>
    <property type="project" value="UniProtKB-KW"/>
</dbReference>
<reference evidence="7 8" key="2">
    <citation type="submission" date="2021-02" db="EMBL/GenBank/DDBJ databases">
        <title>Sulfurospirillum tamanensis sp. nov.</title>
        <authorList>
            <person name="Frolova A."/>
            <person name="Merkel A."/>
            <person name="Slobodkin A."/>
        </authorList>
    </citation>
    <scope>NUCLEOTIDE SEQUENCE [LARGE SCALE GENOMIC DNA]</scope>
    <source>
        <strain evidence="7 8">T05b</strain>
    </source>
</reference>
<keyword evidence="4 6" id="KW-0808">Transferase</keyword>
<dbReference type="NCBIfam" id="NF001786">
    <property type="entry name" value="PRK00517.2-4"/>
    <property type="match status" value="1"/>
</dbReference>
<dbReference type="EMBL" id="JAFHKK010000026">
    <property type="protein sequence ID" value="MBN2965158.1"/>
    <property type="molecule type" value="Genomic_DNA"/>
</dbReference>
<evidence type="ECO:0000256" key="2">
    <source>
        <dbReference type="ARBA" id="ARBA00022490"/>
    </source>
</evidence>
<reference evidence="8" key="1">
    <citation type="submission" date="2021-02" db="EMBL/GenBank/DDBJ databases">
        <title>Sulfurospirillum tamanensis sp. nov.</title>
        <authorList>
            <person name="Merkel A.Y."/>
        </authorList>
    </citation>
    <scope>NUCLEOTIDE SEQUENCE [LARGE SCALE GENOMIC DNA]</scope>
    <source>
        <strain evidence="8">T05b</strain>
    </source>
</reference>
<feature type="binding site" evidence="6">
    <location>
        <position position="130"/>
    </location>
    <ligand>
        <name>S-adenosyl-L-methionine</name>
        <dbReference type="ChEBI" id="CHEBI:59789"/>
    </ligand>
</feature>
<gene>
    <name evidence="6" type="primary">prmA</name>
    <name evidence="7" type="ORF">JWV37_10225</name>
</gene>
<dbReference type="Gene3D" id="3.40.50.150">
    <property type="entry name" value="Vaccinia Virus protein VP39"/>
    <property type="match status" value="1"/>
</dbReference>
<dbReference type="InterPro" id="IPR004498">
    <property type="entry name" value="Ribosomal_PrmA_MeTrfase"/>
</dbReference>
<feature type="binding site" evidence="6">
    <location>
        <position position="151"/>
    </location>
    <ligand>
        <name>S-adenosyl-L-methionine</name>
        <dbReference type="ChEBI" id="CHEBI:59789"/>
    </ligand>
</feature>
<sequence>MQPTYTELRITPSCSLELFSDLVFSLGQEAVEFENETLIVRSEESLEMLRFGLEAFAKRLSESLGKKVSVKFEACEKTNEDWISQYRASIQPVEAGGVYVHPSWDPPKEGFLNVCIDPALAFGSGHHQSTFGCLQALQKYLPKNATLLDVGCGSGILGITAAKLGAKVEVCDTDELAVQSALTNAALNGVMYRRHWVGSVNEAKERYDVVVANIIADVLIMLSRELIDALSPRGTLVLSGILEKYAKRVETRFGELECVEIFTQDEWCTMIFNKR</sequence>
<dbReference type="EC" id="2.1.1.-" evidence="6"/>
<keyword evidence="8" id="KW-1185">Reference proteome</keyword>
<dbReference type="GO" id="GO:0032259">
    <property type="term" value="P:methylation"/>
    <property type="evidence" value="ECO:0007669"/>
    <property type="project" value="UniProtKB-KW"/>
</dbReference>
<evidence type="ECO:0000313" key="8">
    <source>
        <dbReference type="Proteomes" id="UP000703590"/>
    </source>
</evidence>
<organism evidence="7 8">
    <name type="scientific">Sulfurospirillum tamanense</name>
    <dbReference type="NCBI Taxonomy" id="2813362"/>
    <lineage>
        <taxon>Bacteria</taxon>
        <taxon>Pseudomonadati</taxon>
        <taxon>Campylobacterota</taxon>
        <taxon>Epsilonproteobacteria</taxon>
        <taxon>Campylobacterales</taxon>
        <taxon>Sulfurospirillaceae</taxon>
        <taxon>Sulfurospirillum</taxon>
    </lineage>
</organism>
<dbReference type="HAMAP" id="MF_00735">
    <property type="entry name" value="Methyltr_PrmA"/>
    <property type="match status" value="1"/>
</dbReference>
<dbReference type="GO" id="GO:0008168">
    <property type="term" value="F:methyltransferase activity"/>
    <property type="evidence" value="ECO:0007669"/>
    <property type="project" value="UniProtKB-KW"/>
</dbReference>
<dbReference type="RefSeq" id="WP_205459704.1">
    <property type="nucleotide sequence ID" value="NZ_JAFHKK010000026.1"/>
</dbReference>
<evidence type="ECO:0000256" key="1">
    <source>
        <dbReference type="ARBA" id="ARBA00009741"/>
    </source>
</evidence>
<dbReference type="Proteomes" id="UP000703590">
    <property type="component" value="Unassembled WGS sequence"/>
</dbReference>
<evidence type="ECO:0000313" key="7">
    <source>
        <dbReference type="EMBL" id="MBN2965158.1"/>
    </source>
</evidence>
<name>A0ABS2WU95_9BACT</name>
<dbReference type="InterPro" id="IPR029063">
    <property type="entry name" value="SAM-dependent_MTases_sf"/>
</dbReference>
<feature type="binding site" evidence="6">
    <location>
        <position position="213"/>
    </location>
    <ligand>
        <name>S-adenosyl-L-methionine</name>
        <dbReference type="ChEBI" id="CHEBI:59789"/>
    </ligand>
</feature>
<dbReference type="SUPFAM" id="SSF53335">
    <property type="entry name" value="S-adenosyl-L-methionine-dependent methyltransferases"/>
    <property type="match status" value="1"/>
</dbReference>
<dbReference type="PANTHER" id="PTHR43648:SF1">
    <property type="entry name" value="ELECTRON TRANSFER FLAVOPROTEIN BETA SUBUNIT LYSINE METHYLTRANSFERASE"/>
    <property type="match status" value="1"/>
</dbReference>
<keyword evidence="7" id="KW-0689">Ribosomal protein</keyword>
<evidence type="ECO:0000256" key="3">
    <source>
        <dbReference type="ARBA" id="ARBA00022603"/>
    </source>
</evidence>
<dbReference type="PANTHER" id="PTHR43648">
    <property type="entry name" value="ELECTRON TRANSFER FLAVOPROTEIN BETA SUBUNIT LYSINE METHYLTRANSFERASE"/>
    <property type="match status" value="1"/>
</dbReference>
<proteinExistence type="inferred from homology"/>
<evidence type="ECO:0000256" key="5">
    <source>
        <dbReference type="ARBA" id="ARBA00022691"/>
    </source>
</evidence>
<comment type="subcellular location">
    <subcellularLocation>
        <location evidence="6">Cytoplasm</location>
    </subcellularLocation>
</comment>
<evidence type="ECO:0000256" key="6">
    <source>
        <dbReference type="HAMAP-Rule" id="MF_00735"/>
    </source>
</evidence>